<dbReference type="InParanoid" id="A0A3G9JRZ2"/>
<dbReference type="AlphaFoldDB" id="A0A3G9JRZ2"/>
<reference evidence="1 2" key="1">
    <citation type="submission" date="2018-11" db="EMBL/GenBank/DDBJ databases">
        <title>Novel Erysipelotrichaceae bacterium isolated from small intestine of a swine.</title>
        <authorList>
            <person name="Kim J.S."/>
            <person name="Choe H."/>
            <person name="Lee Y.R."/>
            <person name="Kim K.M."/>
            <person name="Park D.S."/>
        </authorList>
    </citation>
    <scope>NUCLEOTIDE SEQUENCE [LARGE SCALE GENOMIC DNA]</scope>
    <source>
        <strain evidence="1 2">SG0102</strain>
    </source>
</reference>
<accession>A0A3G9JRZ2</accession>
<organism evidence="1 2">
    <name type="scientific">Intestinibaculum porci</name>
    <dbReference type="NCBI Taxonomy" id="2487118"/>
    <lineage>
        <taxon>Bacteria</taxon>
        <taxon>Bacillati</taxon>
        <taxon>Bacillota</taxon>
        <taxon>Erysipelotrichia</taxon>
        <taxon>Erysipelotrichales</taxon>
        <taxon>Erysipelotrichaceae</taxon>
        <taxon>Intestinibaculum</taxon>
    </lineage>
</organism>
<dbReference type="PROSITE" id="PS51257">
    <property type="entry name" value="PROKAR_LIPOPROTEIN"/>
    <property type="match status" value="1"/>
</dbReference>
<dbReference type="RefSeq" id="WP_125118528.1">
    <property type="nucleotide sequence ID" value="NZ_AP019309.1"/>
</dbReference>
<protein>
    <submittedName>
        <fullName evidence="1">Uncharacterized protein</fullName>
    </submittedName>
</protein>
<gene>
    <name evidence="1" type="ORF">SG0102_05280</name>
</gene>
<dbReference type="Proteomes" id="UP000268059">
    <property type="component" value="Chromosome"/>
</dbReference>
<evidence type="ECO:0000313" key="1">
    <source>
        <dbReference type="EMBL" id="BBH25594.1"/>
    </source>
</evidence>
<proteinExistence type="predicted"/>
<evidence type="ECO:0000313" key="2">
    <source>
        <dbReference type="Proteomes" id="UP000268059"/>
    </source>
</evidence>
<sequence length="290" mass="32183">MKKLMISVLMVGIMLSGCQQKCATTKKKAITSEATVTNDFHLADNYHEDLLGKYVQMHITSCDYDQTQQAFVIYAQLQNRTKETVQVLSSYALVHGYQIPVKADHNQVKAGKKEAASFLIYEKALKKANVTFGGASMTFRAIKGAQVLEKETVGLPLPKFHHADQSSCTYVGNNQSEKRINRLFVNKKGLKASLDYCCQNDAVDRIYLRVMNTTSHNLQVVMTSLKAANGAVSVKAPVQIVMAGNSMICEYHAPATVGDLKAGITFYDNSHHRVFMKTTLTIKQSDFKSI</sequence>
<name>A0A3G9JRZ2_9FIRM</name>
<dbReference type="EMBL" id="AP019309">
    <property type="protein sequence ID" value="BBH25594.1"/>
    <property type="molecule type" value="Genomic_DNA"/>
</dbReference>
<keyword evidence="2" id="KW-1185">Reference proteome</keyword>
<dbReference type="KEGG" id="ebm:SG0102_05280"/>